<evidence type="ECO:0000256" key="1">
    <source>
        <dbReference type="SAM" id="MobiDB-lite"/>
    </source>
</evidence>
<accession>A0A843W653</accession>
<reference evidence="3" key="1">
    <citation type="submission" date="2017-07" db="EMBL/GenBank/DDBJ databases">
        <title>Taro Niue Genome Assembly and Annotation.</title>
        <authorList>
            <person name="Atibalentja N."/>
            <person name="Keating K."/>
            <person name="Fields C.J."/>
        </authorList>
    </citation>
    <scope>NUCLEOTIDE SEQUENCE</scope>
    <source>
        <strain evidence="3">Niue_2</strain>
        <tissue evidence="3">Leaf</tissue>
    </source>
</reference>
<evidence type="ECO:0000313" key="3">
    <source>
        <dbReference type="EMBL" id="MQM01181.1"/>
    </source>
</evidence>
<feature type="domain" description="DUF4042" evidence="2">
    <location>
        <begin position="2"/>
        <end position="100"/>
    </location>
</feature>
<dbReference type="SUPFAM" id="SSF48371">
    <property type="entry name" value="ARM repeat"/>
    <property type="match status" value="1"/>
</dbReference>
<dbReference type="InterPro" id="IPR025283">
    <property type="entry name" value="DUF4042"/>
</dbReference>
<evidence type="ECO:0000259" key="2">
    <source>
        <dbReference type="Pfam" id="PF13251"/>
    </source>
</evidence>
<dbReference type="Gene3D" id="1.25.10.10">
    <property type="entry name" value="Leucine-rich Repeat Variant"/>
    <property type="match status" value="2"/>
</dbReference>
<feature type="region of interest" description="Disordered" evidence="1">
    <location>
        <begin position="639"/>
        <end position="659"/>
    </location>
</feature>
<dbReference type="InterPro" id="IPR011989">
    <property type="entry name" value="ARM-like"/>
</dbReference>
<organism evidence="3 4">
    <name type="scientific">Colocasia esculenta</name>
    <name type="common">Wild taro</name>
    <name type="synonym">Arum esculentum</name>
    <dbReference type="NCBI Taxonomy" id="4460"/>
    <lineage>
        <taxon>Eukaryota</taxon>
        <taxon>Viridiplantae</taxon>
        <taxon>Streptophyta</taxon>
        <taxon>Embryophyta</taxon>
        <taxon>Tracheophyta</taxon>
        <taxon>Spermatophyta</taxon>
        <taxon>Magnoliopsida</taxon>
        <taxon>Liliopsida</taxon>
        <taxon>Araceae</taxon>
        <taxon>Aroideae</taxon>
        <taxon>Colocasieae</taxon>
        <taxon>Colocasia</taxon>
    </lineage>
</organism>
<dbReference type="OrthoDB" id="422637at2759"/>
<sequence>MWTILFPTNDVLQPRKHQETLMACLLFDPVFKTRMASLSAFTMLLESHSSVFLQVAEYKESSKCESFTTLSSSLGQILMQIHRGLISTEHKSNVLSVIFQFSQKEVHPTIRFEALQALRALLHNYPIVATICWEHLSANVHQLLQSSLPEVSGYEASENSWIDLGNTLGSANERCTTAAIKVLDECLRAASGFQGIDNLLECRLLDIQCLSESTRTKRVSSAPSYKLNMTGFSKSTLAGHPSGAMQWNMAIDKHLPLSLSHGSPMIRAAAVTCFAGMTSSVFFSLGNDKQKFVVYSIVHPAVNDKVPSVRAAACRAIGVIACFPRIFNSSEVSEDIVHAIKYNIHDPQISVRITSSWALANICDSLRHRAADLHPGDSSGHADSGFISLLFECALQLTKDGDKIKANAVRALGNLSRFVNCSYNYTMDHGLVECITAIALQRSPQSLEIHHRSETGDPGNPCQVIKSASLQFPHWPERMVQAFVSCVTTGNVKVQWNVCHALGNLFLNESLKLQDASWAPSVYSILLLLLRDSTNFKIRIHAAVALAVPGSRVDYGSSFSDIVQGLVHVLESIASERVLDPSNFKYRDTLEKQLVLTMLHVLGLASSKDDQSLKDFLIKKASFLEQWLSRLCSLLPQTSDQADPESSSANKQKTESTSHVLRKQMVLKATKSLSELYKGTNNTIMAQRFEKLADEFP</sequence>
<dbReference type="AlphaFoldDB" id="A0A843W653"/>
<name>A0A843W653_COLES</name>
<dbReference type="InterPro" id="IPR052107">
    <property type="entry name" value="HEAT6"/>
</dbReference>
<keyword evidence="4" id="KW-1185">Reference proteome</keyword>
<gene>
    <name evidence="3" type="ORF">Taro_033931</name>
</gene>
<dbReference type="InterPro" id="IPR016024">
    <property type="entry name" value="ARM-type_fold"/>
</dbReference>
<proteinExistence type="predicted"/>
<dbReference type="PANTHER" id="PTHR13366:SF0">
    <property type="entry name" value="HEAT REPEAT-CONTAINING PROTEIN 6"/>
    <property type="match status" value="1"/>
</dbReference>
<dbReference type="EMBL" id="NMUH01002632">
    <property type="protein sequence ID" value="MQM01181.1"/>
    <property type="molecule type" value="Genomic_DNA"/>
</dbReference>
<dbReference type="PANTHER" id="PTHR13366">
    <property type="entry name" value="MALARIA ANTIGEN-RELATED"/>
    <property type="match status" value="1"/>
</dbReference>
<protein>
    <recommendedName>
        <fullName evidence="2">DUF4042 domain-containing protein</fullName>
    </recommendedName>
</protein>
<evidence type="ECO:0000313" key="4">
    <source>
        <dbReference type="Proteomes" id="UP000652761"/>
    </source>
</evidence>
<dbReference type="Pfam" id="PF13251">
    <property type="entry name" value="DUF4042"/>
    <property type="match status" value="1"/>
</dbReference>
<dbReference type="Proteomes" id="UP000652761">
    <property type="component" value="Unassembled WGS sequence"/>
</dbReference>
<comment type="caution">
    <text evidence="3">The sequence shown here is derived from an EMBL/GenBank/DDBJ whole genome shotgun (WGS) entry which is preliminary data.</text>
</comment>